<name>A0AAD5H412_9CHLO</name>
<dbReference type="PANTHER" id="PTHR31419:SF1">
    <property type="entry name" value="PROTEIN PIN-LIKES 6"/>
    <property type="match status" value="1"/>
</dbReference>
<keyword evidence="6 7" id="KW-0378">Hydrolase</keyword>
<dbReference type="GO" id="GO:0016020">
    <property type="term" value="C:membrane"/>
    <property type="evidence" value="ECO:0007669"/>
    <property type="project" value="UniProtKB-SubCell"/>
</dbReference>
<dbReference type="InterPro" id="IPR004776">
    <property type="entry name" value="Mem_transp_PIN-like"/>
</dbReference>
<sequence length="1046" mass="109205">MGFMIYTPALTFTKLTQAVSPASIRNLWPLLANMTLSIVIGLGLGLLMARLLRTPPLFRTHVLVAIAFGNVGNLPLVFVSTLCRDRQAVFYRTLGPQCEQLGIAYTAFDIAAATLWQFTLGINLIRRSAAAAAAAAAAEGHVTEPGTPTGAAAANHEAGMPITARLAKHPTVSDLLQGRRGSRPGSVSSSPRNAPSPLPAALDSPQPGRQQQLAGSPLRPGAAKLLHPALPCGSSSEQAQQAGPMHIVELQPMAGEAPAAAGWQQPHYRHSARSHLDALRQPDDLGWQQQQQQQHDGRWRPGSSAASEAAEDDSAALLSGPGSKSGGGQRSMGAAAAAGERGGGWLARLARGLRQVDWEAAFPLPSQAAIAGIVVGCISPIKSLLFAPNPPLRVLAEALETLGNGLIPVTLPLLGAVLYRGPGASRLPLRVTLGVLITRLIVQPALLTALVVAALRLRLFAAPDAMFLLTMLLSNATPTAINMQTLCVLYSCGEAEMSTLLFWQYLASVLTLPALMPEALAEGDCGAVAPAARSATPAAEEASGGGWRSWLPFSWVSSGGSSNNGNGSFKSTVASSEPALALLDSDGMASALALVPAGLTAPQPAQLSPTLEAELAAAAQQAQQRRERRAPAQPAEGPTVLVRGGAAAAAGEAAAELKAAAAAGGEEQEESNLLLPGGIPLHHPVLELLRHRKEQGSRPGRRSDSCKLGLVLEGGGMRGAVNGGALQVLNQLGMRDAFDAVYGASAGALNATYFLSGQLDGVSIYHDYLCTGEFLSLRRLGLLRRPPEGASPALDLSYLIDHVMHSVHPLDWDAVLASPLPLKVVASSLDTLDSVLLSSFRSKDDLVACLKASAAVPEVAGGPIEHRGHRLVDAAVFEAIPFRSAIADGCTHVLVLNNLPKPVARETYSGWLAGRAEDALIAAVKRLVLSPEWMRPAWEAEVEYAAKAGLREDYLLLRALEPGYSDLPVFRGSHVLPLYPGPAAGYSPLCTDAGTIRTGIEEGRHMMLSLVPALFPGFPPALTDSTNNILLAPPGLGASAEARQTA</sequence>
<feature type="active site" description="Proton acceptor" evidence="6">
    <location>
        <position position="873"/>
    </location>
</feature>
<feature type="short sequence motif" description="GXGXXG" evidence="6">
    <location>
        <begin position="714"/>
        <end position="719"/>
    </location>
</feature>
<feature type="active site" description="Nucleophile" evidence="6">
    <location>
        <position position="745"/>
    </location>
</feature>
<evidence type="ECO:0000256" key="6">
    <source>
        <dbReference type="PROSITE-ProRule" id="PRU01161"/>
    </source>
</evidence>
<gene>
    <name evidence="11" type="ORF">COHA_006194</name>
</gene>
<dbReference type="InterPro" id="IPR016035">
    <property type="entry name" value="Acyl_Trfase/lysoPLipase"/>
</dbReference>
<dbReference type="InterPro" id="IPR002641">
    <property type="entry name" value="PNPLA_dom"/>
</dbReference>
<comment type="caution">
    <text evidence="6">Lacks conserved residue(s) required for the propagation of feature annotation.</text>
</comment>
<feature type="transmembrane region" description="Helical" evidence="9">
    <location>
        <begin position="61"/>
        <end position="82"/>
    </location>
</feature>
<dbReference type="SUPFAM" id="SSF52151">
    <property type="entry name" value="FabD/lysophospholipase-like"/>
    <property type="match status" value="1"/>
</dbReference>
<dbReference type="Gene3D" id="3.40.1090.10">
    <property type="entry name" value="Cytosolic phospholipase A2 catalytic domain"/>
    <property type="match status" value="1"/>
</dbReference>
<evidence type="ECO:0000256" key="9">
    <source>
        <dbReference type="SAM" id="Phobius"/>
    </source>
</evidence>
<comment type="caution">
    <text evidence="11">The sequence shown here is derived from an EMBL/GenBank/DDBJ whole genome shotgun (WGS) entry which is preliminary data.</text>
</comment>
<feature type="transmembrane region" description="Helical" evidence="9">
    <location>
        <begin position="102"/>
        <end position="125"/>
    </location>
</feature>
<evidence type="ECO:0000313" key="12">
    <source>
        <dbReference type="Proteomes" id="UP001205105"/>
    </source>
</evidence>
<comment type="subcellular location">
    <subcellularLocation>
        <location evidence="1">Membrane</location>
        <topology evidence="1">Multi-pass membrane protein</topology>
    </subcellularLocation>
</comment>
<feature type="short sequence motif" description="GXSXG" evidence="6">
    <location>
        <begin position="743"/>
        <end position="747"/>
    </location>
</feature>
<organism evidence="11 12">
    <name type="scientific">Chlorella ohadii</name>
    <dbReference type="NCBI Taxonomy" id="2649997"/>
    <lineage>
        <taxon>Eukaryota</taxon>
        <taxon>Viridiplantae</taxon>
        <taxon>Chlorophyta</taxon>
        <taxon>core chlorophytes</taxon>
        <taxon>Trebouxiophyceae</taxon>
        <taxon>Chlorellales</taxon>
        <taxon>Chlorellaceae</taxon>
        <taxon>Chlorella clade</taxon>
        <taxon>Chlorella</taxon>
    </lineage>
</organism>
<comment type="function">
    <text evidence="7">Lipolytic acyl hydrolase (LAH).</text>
</comment>
<dbReference type="PANTHER" id="PTHR31419">
    <property type="entry name" value="PROTEIN PIN-LIKES 2"/>
    <property type="match status" value="1"/>
</dbReference>
<accession>A0AAD5H412</accession>
<feature type="region of interest" description="Disordered" evidence="8">
    <location>
        <begin position="170"/>
        <end position="242"/>
    </location>
</feature>
<keyword evidence="2 9" id="KW-0812">Transmembrane</keyword>
<dbReference type="PROSITE" id="PS51635">
    <property type="entry name" value="PNPLA"/>
    <property type="match status" value="1"/>
</dbReference>
<dbReference type="GO" id="GO:0016042">
    <property type="term" value="P:lipid catabolic process"/>
    <property type="evidence" value="ECO:0007669"/>
    <property type="project" value="UniProtKB-UniRule"/>
</dbReference>
<evidence type="ECO:0000256" key="8">
    <source>
        <dbReference type="SAM" id="MobiDB-lite"/>
    </source>
</evidence>
<keyword evidence="12" id="KW-1185">Reference proteome</keyword>
<dbReference type="EMBL" id="JADXDR010000085">
    <property type="protein sequence ID" value="KAI7840063.1"/>
    <property type="molecule type" value="Genomic_DNA"/>
</dbReference>
<dbReference type="InterPro" id="IPR039305">
    <property type="entry name" value="PILS2/6"/>
</dbReference>
<evidence type="ECO:0000313" key="11">
    <source>
        <dbReference type="EMBL" id="KAI7840063.1"/>
    </source>
</evidence>
<evidence type="ECO:0000256" key="5">
    <source>
        <dbReference type="ARBA" id="ARBA00023136"/>
    </source>
</evidence>
<dbReference type="EC" id="3.1.1.-" evidence="7"/>
<reference evidence="11" key="1">
    <citation type="submission" date="2020-11" db="EMBL/GenBank/DDBJ databases">
        <title>Chlorella ohadii genome sequencing and assembly.</title>
        <authorList>
            <person name="Murik O."/>
            <person name="Treves H."/>
            <person name="Kedem I."/>
            <person name="Shotland Y."/>
            <person name="Kaplan A."/>
        </authorList>
    </citation>
    <scope>NUCLEOTIDE SEQUENCE</scope>
    <source>
        <strain evidence="11">1</strain>
    </source>
</reference>
<feature type="domain" description="PNPLA" evidence="10">
    <location>
        <begin position="710"/>
        <end position="886"/>
    </location>
</feature>
<dbReference type="GO" id="GO:0080162">
    <property type="term" value="P:endoplasmic reticulum to cytosol auxin transport"/>
    <property type="evidence" value="ECO:0007669"/>
    <property type="project" value="InterPro"/>
</dbReference>
<evidence type="ECO:0000259" key="10">
    <source>
        <dbReference type="PROSITE" id="PS51635"/>
    </source>
</evidence>
<proteinExistence type="inferred from homology"/>
<protein>
    <recommendedName>
        <fullName evidence="7">Patatin</fullName>
        <ecNumber evidence="7">3.1.1.-</ecNumber>
    </recommendedName>
</protein>
<dbReference type="Pfam" id="PF03547">
    <property type="entry name" value="Mem_trans"/>
    <property type="match status" value="1"/>
</dbReference>
<dbReference type="GO" id="GO:0016787">
    <property type="term" value="F:hydrolase activity"/>
    <property type="evidence" value="ECO:0007669"/>
    <property type="project" value="UniProtKB-UniRule"/>
</dbReference>
<feature type="region of interest" description="Disordered" evidence="8">
    <location>
        <begin position="286"/>
        <end position="336"/>
    </location>
</feature>
<evidence type="ECO:0000256" key="4">
    <source>
        <dbReference type="ARBA" id="ARBA00023098"/>
    </source>
</evidence>
<evidence type="ECO:0000256" key="3">
    <source>
        <dbReference type="ARBA" id="ARBA00022989"/>
    </source>
</evidence>
<keyword evidence="5 9" id="KW-0472">Membrane</keyword>
<feature type="region of interest" description="Disordered" evidence="8">
    <location>
        <begin position="616"/>
        <end position="639"/>
    </location>
</feature>
<keyword evidence="3 9" id="KW-1133">Transmembrane helix</keyword>
<evidence type="ECO:0000256" key="7">
    <source>
        <dbReference type="RuleBase" id="RU361262"/>
    </source>
</evidence>
<evidence type="ECO:0000256" key="1">
    <source>
        <dbReference type="ARBA" id="ARBA00004141"/>
    </source>
</evidence>
<evidence type="ECO:0000256" key="2">
    <source>
        <dbReference type="ARBA" id="ARBA00022692"/>
    </source>
</evidence>
<keyword evidence="4 6" id="KW-0443">Lipid metabolism</keyword>
<dbReference type="Proteomes" id="UP001205105">
    <property type="component" value="Unassembled WGS sequence"/>
</dbReference>
<dbReference type="AlphaFoldDB" id="A0AAD5H412"/>
<keyword evidence="6 7" id="KW-0442">Lipid degradation</keyword>
<feature type="transmembrane region" description="Helical" evidence="9">
    <location>
        <begin position="28"/>
        <end position="49"/>
    </location>
</feature>
<dbReference type="Pfam" id="PF01734">
    <property type="entry name" value="Patatin"/>
    <property type="match status" value="1"/>
</dbReference>
<feature type="compositionally biased region" description="Low complexity" evidence="8">
    <location>
        <begin position="183"/>
        <end position="192"/>
    </location>
</feature>
<comment type="domain">
    <text evidence="7">The nitrogen atoms of the two glycine residues in the GGXR motif define the oxyanion hole, and stabilize the oxyanion that forms during the nucleophilic attack by the catalytic serine during substrate cleavage.</text>
</comment>
<comment type="similarity">
    <text evidence="7">Belongs to the patatin family.</text>
</comment>